<protein>
    <submittedName>
        <fullName evidence="3">TRAP transporter fused permease subunit</fullName>
    </submittedName>
</protein>
<dbReference type="InterPro" id="IPR010656">
    <property type="entry name" value="DctM"/>
</dbReference>
<feature type="transmembrane region" description="Helical" evidence="1">
    <location>
        <begin position="606"/>
        <end position="626"/>
    </location>
</feature>
<feature type="transmembrane region" description="Helical" evidence="1">
    <location>
        <begin position="49"/>
        <end position="67"/>
    </location>
</feature>
<dbReference type="Pfam" id="PF06808">
    <property type="entry name" value="DctM"/>
    <property type="match status" value="2"/>
</dbReference>
<dbReference type="NCBIfam" id="TIGR02123">
    <property type="entry name" value="TRAP_fused"/>
    <property type="match status" value="1"/>
</dbReference>
<feature type="transmembrane region" description="Helical" evidence="1">
    <location>
        <begin position="262"/>
        <end position="279"/>
    </location>
</feature>
<feature type="transmembrane region" description="Helical" evidence="1">
    <location>
        <begin position="652"/>
        <end position="685"/>
    </location>
</feature>
<dbReference type="EMBL" id="JAVLVT010000007">
    <property type="protein sequence ID" value="MDS1271674.1"/>
    <property type="molecule type" value="Genomic_DNA"/>
</dbReference>
<comment type="caution">
    <text evidence="3">The sequence shown here is derived from an EMBL/GenBank/DDBJ whole genome shotgun (WGS) entry which is preliminary data.</text>
</comment>
<dbReference type="PANTHER" id="PTHR43849:SF2">
    <property type="entry name" value="BLL3936 PROTEIN"/>
    <property type="match status" value="1"/>
</dbReference>
<feature type="transmembrane region" description="Helical" evidence="1">
    <location>
        <begin position="424"/>
        <end position="444"/>
    </location>
</feature>
<accession>A0ABU2H9Y8</accession>
<evidence type="ECO:0000259" key="2">
    <source>
        <dbReference type="Pfam" id="PF06808"/>
    </source>
</evidence>
<name>A0ABU2H9Y8_9ACTN</name>
<feature type="transmembrane region" description="Helical" evidence="1">
    <location>
        <begin position="382"/>
        <end position="403"/>
    </location>
</feature>
<keyword evidence="1" id="KW-0472">Membrane</keyword>
<feature type="transmembrane region" description="Helical" evidence="1">
    <location>
        <begin position="109"/>
        <end position="142"/>
    </location>
</feature>
<organism evidence="3 4">
    <name type="scientific">Lipingzhangella rawalii</name>
    <dbReference type="NCBI Taxonomy" id="2055835"/>
    <lineage>
        <taxon>Bacteria</taxon>
        <taxon>Bacillati</taxon>
        <taxon>Actinomycetota</taxon>
        <taxon>Actinomycetes</taxon>
        <taxon>Streptosporangiales</taxon>
        <taxon>Nocardiopsidaceae</taxon>
        <taxon>Lipingzhangella</taxon>
    </lineage>
</organism>
<dbReference type="RefSeq" id="WP_310913237.1">
    <property type="nucleotide sequence ID" value="NZ_JAVLVT010000007.1"/>
</dbReference>
<feature type="transmembrane region" description="Helical" evidence="1">
    <location>
        <begin position="531"/>
        <end position="550"/>
    </location>
</feature>
<feature type="transmembrane region" description="Helical" evidence="1">
    <location>
        <begin position="570"/>
        <end position="594"/>
    </location>
</feature>
<feature type="domain" description="TRAP C4-dicarboxylate transport system permease DctM subunit" evidence="2">
    <location>
        <begin position="198"/>
        <end position="480"/>
    </location>
</feature>
<feature type="transmembrane region" description="Helical" evidence="1">
    <location>
        <begin position="811"/>
        <end position="835"/>
    </location>
</feature>
<dbReference type="PANTHER" id="PTHR43849">
    <property type="entry name" value="BLL3936 PROTEIN"/>
    <property type="match status" value="1"/>
</dbReference>
<feature type="domain" description="TRAP C4-dicarboxylate transport system permease DctM subunit" evidence="2">
    <location>
        <begin position="530"/>
        <end position="809"/>
    </location>
</feature>
<reference evidence="4" key="1">
    <citation type="submission" date="2023-07" db="EMBL/GenBank/DDBJ databases">
        <title>Novel species in the genus Lipingzhangella isolated from Sambhar Salt Lake.</title>
        <authorList>
            <person name="Jiya N."/>
            <person name="Kajale S."/>
            <person name="Sharma A."/>
        </authorList>
    </citation>
    <scope>NUCLEOTIDE SEQUENCE [LARGE SCALE GENOMIC DNA]</scope>
    <source>
        <strain evidence="4">LS1_29</strain>
    </source>
</reference>
<feature type="transmembrane region" description="Helical" evidence="1">
    <location>
        <begin position="154"/>
        <end position="176"/>
    </location>
</feature>
<feature type="transmembrane region" description="Helical" evidence="1">
    <location>
        <begin position="450"/>
        <end position="473"/>
    </location>
</feature>
<feature type="transmembrane region" description="Helical" evidence="1">
    <location>
        <begin position="79"/>
        <end position="97"/>
    </location>
</feature>
<feature type="transmembrane region" description="Helical" evidence="1">
    <location>
        <begin position="716"/>
        <end position="734"/>
    </location>
</feature>
<sequence length="940" mass="98586">MAAQPRSDGGTDTRTLHEIEQDVAQLEQHSFAETPTEGARDTQQGPWRWVIFLAALILAVFHVYTNAVFEGTLPQLQQGGFHLALGLFLAFLLYPAGTRQGRRQHTIGIALSVAGALVLLWLWIAGAAALSIVLPALGVLLVVQLSRYLPVRLFGIPLGDVVLSALGAFSGLYIFINYEEITRLGVRFDDEHIVVGTLGILLVLLAAQRALGSALVILASAMLVYAYLGPNFPGFLHHSGYGIDRIVATSFLGTEAVFGSPIWISATVIFLFLIFAAMLQRTGMERFFTDLALGGTGWATGGTAKVGVVSSAFSGTITGSSVANTVSNGAFTIPMMKKSGYRPEYAGAVEAASSTGGQLAPPIMGAAAFIMIEFTGVPYVEIIQAAIVPAILFFVGQFVVIHFDSKRFGIRGLPKSLLPSVRRLMSTRGYLLIPIVAIFMLLSMGFSPGYAAMGAIAVAVGVNVLVQLSELAVAFVPPRARKTALSDTPTSNRLVGSGILLVAMLILGAVGWAMFRGIAALAPEMTDAARVILTGIVLGVTVAVAGRIVLRRRNATADEEPVQQRVRNQLHAVVRLAVPFAVAAAALWAFFWVLDAVAPEDMARSTRILIVSVVVSVLAVLVLLPFQRWRSAEDDQLSLDSLLAGLVSATRLALPVIVACAAAGLIAGVITLTGLGLGLAGGLVAVAQGHLIPVLILSMLACLVLGIGLPTTANYVITATLAAPAILAILGAGLDEPTVAMLLMAHMFVYYFGVMADITPPVCLAAYAASGISGGRPLGTGVQAVRIAVSGFVVPFMFVLNPQLLLQEVTWTTGIVAVITGVVGASLVGVAVVGYIERRVHWVQRVLLALAGVGMMLHDWMSDLAGVLVWLRDQAHLIPAAVPVNIALPEHLTLAGIGADVPLGMVVSKLLALAVGTAVFLVHLRGARSAPLAGTRSSGV</sequence>
<feature type="transmembrane region" description="Helical" evidence="1">
    <location>
        <begin position="901"/>
        <end position="922"/>
    </location>
</feature>
<feature type="transmembrane region" description="Helical" evidence="1">
    <location>
        <begin position="197"/>
        <end position="228"/>
    </location>
</feature>
<evidence type="ECO:0000256" key="1">
    <source>
        <dbReference type="SAM" id="Phobius"/>
    </source>
</evidence>
<keyword evidence="1" id="KW-0812">Transmembrane</keyword>
<feature type="transmembrane region" description="Helical" evidence="1">
    <location>
        <begin position="847"/>
        <end position="871"/>
    </location>
</feature>
<feature type="transmembrane region" description="Helical" evidence="1">
    <location>
        <begin position="494"/>
        <end position="519"/>
    </location>
</feature>
<evidence type="ECO:0000313" key="3">
    <source>
        <dbReference type="EMBL" id="MDS1271674.1"/>
    </source>
</evidence>
<proteinExistence type="predicted"/>
<keyword evidence="1" id="KW-1133">Transmembrane helix</keyword>
<feature type="transmembrane region" description="Helical" evidence="1">
    <location>
        <begin position="784"/>
        <end position="805"/>
    </location>
</feature>
<keyword evidence="4" id="KW-1185">Reference proteome</keyword>
<evidence type="ECO:0000313" key="4">
    <source>
        <dbReference type="Proteomes" id="UP001250214"/>
    </source>
</evidence>
<gene>
    <name evidence="3" type="ORF">RIF23_15370</name>
</gene>
<feature type="transmembrane region" description="Helical" evidence="1">
    <location>
        <begin position="749"/>
        <end position="772"/>
    </location>
</feature>
<dbReference type="InterPro" id="IPR011853">
    <property type="entry name" value="TRAP_DctM-Dct_fused"/>
</dbReference>
<dbReference type="Proteomes" id="UP001250214">
    <property type="component" value="Unassembled WGS sequence"/>
</dbReference>
<feature type="transmembrane region" description="Helical" evidence="1">
    <location>
        <begin position="691"/>
        <end position="709"/>
    </location>
</feature>